<evidence type="ECO:0000313" key="4">
    <source>
        <dbReference type="Proteomes" id="UP001151760"/>
    </source>
</evidence>
<feature type="region of interest" description="Disordered" evidence="2">
    <location>
        <begin position="421"/>
        <end position="466"/>
    </location>
</feature>
<evidence type="ECO:0000256" key="1">
    <source>
        <dbReference type="SAM" id="Coils"/>
    </source>
</evidence>
<feature type="compositionally biased region" description="Low complexity" evidence="2">
    <location>
        <begin position="424"/>
        <end position="435"/>
    </location>
</feature>
<organism evidence="3 4">
    <name type="scientific">Tanacetum coccineum</name>
    <dbReference type="NCBI Taxonomy" id="301880"/>
    <lineage>
        <taxon>Eukaryota</taxon>
        <taxon>Viridiplantae</taxon>
        <taxon>Streptophyta</taxon>
        <taxon>Embryophyta</taxon>
        <taxon>Tracheophyta</taxon>
        <taxon>Spermatophyta</taxon>
        <taxon>Magnoliopsida</taxon>
        <taxon>eudicotyledons</taxon>
        <taxon>Gunneridae</taxon>
        <taxon>Pentapetalae</taxon>
        <taxon>asterids</taxon>
        <taxon>campanulids</taxon>
        <taxon>Asterales</taxon>
        <taxon>Asteraceae</taxon>
        <taxon>Asteroideae</taxon>
        <taxon>Anthemideae</taxon>
        <taxon>Anthemidinae</taxon>
        <taxon>Tanacetum</taxon>
    </lineage>
</organism>
<proteinExistence type="predicted"/>
<evidence type="ECO:0000313" key="3">
    <source>
        <dbReference type="EMBL" id="GJT50594.1"/>
    </source>
</evidence>
<keyword evidence="4" id="KW-1185">Reference proteome</keyword>
<dbReference type="EMBL" id="BQNB010016334">
    <property type="protein sequence ID" value="GJT50594.1"/>
    <property type="molecule type" value="Genomic_DNA"/>
</dbReference>
<evidence type="ECO:0000256" key="2">
    <source>
        <dbReference type="SAM" id="MobiDB-lite"/>
    </source>
</evidence>
<sequence>MPFLDKATVREEPHELGTSILGRVADRTTSPAPAVEQTDDGTLDDDGQRDGSEFAMEDNLNDVNQDREVEAHAELSGGVRRTTRASSHASHGVSEDASSPAQEAVPAPDTQPLDTDAGADEIASDGNVDPYYEAQVSNTAGDVLERDLLPIVSGPNYIPYPYAEDLGCESPPYTKYDWDEIHGVNLGLQRKELYKDPKVCRTALDRFPTPAEAYRLRKLSSVELSDRMSVLQCQLVTHGSVLNARFDHSLKNVERLTKRLTAELEVLKSKCQTVEHKLTSWDKKHKKYRNERDTLSTEKAKIEEELVGTKSQLEHRERQAEEIQGNIASFFQSDFTPLVQRFLKSCEFNRTFKVAGFILDAKEKFDRVITAFPNTTFPFLDMVSQHSQSSLQDIARLEPDRVTSSHQPSFATASLMANTHVRHSTSSSGTFGHTSTPEHLKKKKKSVTPPKYGMQRNGNNGVLLQSPYAQVTQNDLKRDVL</sequence>
<reference evidence="3" key="2">
    <citation type="submission" date="2022-01" db="EMBL/GenBank/DDBJ databases">
        <authorList>
            <person name="Yamashiro T."/>
            <person name="Shiraishi A."/>
            <person name="Satake H."/>
            <person name="Nakayama K."/>
        </authorList>
    </citation>
    <scope>NUCLEOTIDE SEQUENCE</scope>
</reference>
<name>A0ABQ5EIA4_9ASTR</name>
<feature type="region of interest" description="Disordered" evidence="2">
    <location>
        <begin position="1"/>
        <end position="126"/>
    </location>
</feature>
<accession>A0ABQ5EIA4</accession>
<keyword evidence="1" id="KW-0175">Coiled coil</keyword>
<comment type="caution">
    <text evidence="3">The sequence shown here is derived from an EMBL/GenBank/DDBJ whole genome shotgun (WGS) entry which is preliminary data.</text>
</comment>
<reference evidence="3" key="1">
    <citation type="journal article" date="2022" name="Int. J. Mol. Sci.">
        <title>Draft Genome of Tanacetum Coccineum: Genomic Comparison of Closely Related Tanacetum-Family Plants.</title>
        <authorList>
            <person name="Yamashiro T."/>
            <person name="Shiraishi A."/>
            <person name="Nakayama K."/>
            <person name="Satake H."/>
        </authorList>
    </citation>
    <scope>NUCLEOTIDE SEQUENCE</scope>
</reference>
<protein>
    <submittedName>
        <fullName evidence="3">Uncharacterized protein</fullName>
    </submittedName>
</protein>
<dbReference type="Proteomes" id="UP001151760">
    <property type="component" value="Unassembled WGS sequence"/>
</dbReference>
<feature type="compositionally biased region" description="Polar residues" evidence="2">
    <location>
        <begin position="456"/>
        <end position="466"/>
    </location>
</feature>
<feature type="compositionally biased region" description="Basic and acidic residues" evidence="2">
    <location>
        <begin position="64"/>
        <end position="73"/>
    </location>
</feature>
<feature type="coiled-coil region" evidence="1">
    <location>
        <begin position="250"/>
        <end position="319"/>
    </location>
</feature>
<gene>
    <name evidence="3" type="ORF">Tco_0976751</name>
</gene>